<accession>A0AAN7JPU6</accession>
<name>A0AAN7JPU6_9MYRT</name>
<sequence length="62" mass="6911">MSIGVGMLTSGGGIERLCFADPSFSTAEDERIAARFVTFNWRSEKVDGKAEWCLTRIPLTER</sequence>
<dbReference type="AlphaFoldDB" id="A0AAN7JPU6"/>
<reference evidence="1 2" key="1">
    <citation type="journal article" date="2023" name="Hortic Res">
        <title>Pangenome of water caltrop reveals structural variations and asymmetric subgenome divergence after allopolyploidization.</title>
        <authorList>
            <person name="Zhang X."/>
            <person name="Chen Y."/>
            <person name="Wang L."/>
            <person name="Yuan Y."/>
            <person name="Fang M."/>
            <person name="Shi L."/>
            <person name="Lu R."/>
            <person name="Comes H.P."/>
            <person name="Ma Y."/>
            <person name="Chen Y."/>
            <person name="Huang G."/>
            <person name="Zhou Y."/>
            <person name="Zheng Z."/>
            <person name="Qiu Y."/>
        </authorList>
    </citation>
    <scope>NUCLEOTIDE SEQUENCE [LARGE SCALE GENOMIC DNA]</scope>
    <source>
        <tissue evidence="1">Roots</tissue>
    </source>
</reference>
<evidence type="ECO:0000313" key="1">
    <source>
        <dbReference type="EMBL" id="KAK4751619.1"/>
    </source>
</evidence>
<proteinExistence type="predicted"/>
<organism evidence="1 2">
    <name type="scientific">Trapa incisa</name>
    <dbReference type="NCBI Taxonomy" id="236973"/>
    <lineage>
        <taxon>Eukaryota</taxon>
        <taxon>Viridiplantae</taxon>
        <taxon>Streptophyta</taxon>
        <taxon>Embryophyta</taxon>
        <taxon>Tracheophyta</taxon>
        <taxon>Spermatophyta</taxon>
        <taxon>Magnoliopsida</taxon>
        <taxon>eudicotyledons</taxon>
        <taxon>Gunneridae</taxon>
        <taxon>Pentapetalae</taxon>
        <taxon>rosids</taxon>
        <taxon>malvids</taxon>
        <taxon>Myrtales</taxon>
        <taxon>Lythraceae</taxon>
        <taxon>Trapa</taxon>
    </lineage>
</organism>
<dbReference type="EMBL" id="JAXIOK010000017">
    <property type="protein sequence ID" value="KAK4751619.1"/>
    <property type="molecule type" value="Genomic_DNA"/>
</dbReference>
<keyword evidence="2" id="KW-1185">Reference proteome</keyword>
<dbReference type="Proteomes" id="UP001345219">
    <property type="component" value="Chromosome 4"/>
</dbReference>
<comment type="caution">
    <text evidence="1">The sequence shown here is derived from an EMBL/GenBank/DDBJ whole genome shotgun (WGS) entry which is preliminary data.</text>
</comment>
<evidence type="ECO:0000313" key="2">
    <source>
        <dbReference type="Proteomes" id="UP001345219"/>
    </source>
</evidence>
<protein>
    <submittedName>
        <fullName evidence="1">Uncharacterized protein</fullName>
    </submittedName>
</protein>
<gene>
    <name evidence="1" type="ORF">SAY87_005101</name>
</gene>